<comment type="caution">
    <text evidence="1">The sequence shown here is derived from an EMBL/GenBank/DDBJ whole genome shotgun (WGS) entry which is preliminary data.</text>
</comment>
<evidence type="ECO:0000313" key="2">
    <source>
        <dbReference type="Proteomes" id="UP000383932"/>
    </source>
</evidence>
<dbReference type="Proteomes" id="UP000383932">
    <property type="component" value="Unassembled WGS sequence"/>
</dbReference>
<organism evidence="1 2">
    <name type="scientific">Ceratobasidium theobromae</name>
    <dbReference type="NCBI Taxonomy" id="1582974"/>
    <lineage>
        <taxon>Eukaryota</taxon>
        <taxon>Fungi</taxon>
        <taxon>Dikarya</taxon>
        <taxon>Basidiomycota</taxon>
        <taxon>Agaricomycotina</taxon>
        <taxon>Agaricomycetes</taxon>
        <taxon>Cantharellales</taxon>
        <taxon>Ceratobasidiaceae</taxon>
        <taxon>Ceratobasidium</taxon>
    </lineage>
</organism>
<evidence type="ECO:0000313" key="1">
    <source>
        <dbReference type="EMBL" id="KAB5587421.1"/>
    </source>
</evidence>
<reference evidence="1 2" key="1">
    <citation type="journal article" date="2019" name="Fungal Biol. Biotechnol.">
        <title>Draft genome sequence of fastidious pathogen Ceratobasidium theobromae, which causes vascular-streak dieback in Theobroma cacao.</title>
        <authorList>
            <person name="Ali S.S."/>
            <person name="Asman A."/>
            <person name="Shao J."/>
            <person name="Firmansyah A.P."/>
            <person name="Susilo A.W."/>
            <person name="Rosmana A."/>
            <person name="McMahon P."/>
            <person name="Junaid M."/>
            <person name="Guest D."/>
            <person name="Kheng T.Y."/>
            <person name="Meinhardt L.W."/>
            <person name="Bailey B.A."/>
        </authorList>
    </citation>
    <scope>NUCLEOTIDE SEQUENCE [LARGE SCALE GENOMIC DNA]</scope>
    <source>
        <strain evidence="1 2">CT2</strain>
    </source>
</reference>
<sequence>MSELRPNGIRRGPFRAAAKLVVGSVAQLFDVPSARDTTRAARKIVSSLKPDIFKMPNRINELAQEQISFVDDAIKRVEEIPGVEIDSLNAAVGDGTGGLTCPNSFGA</sequence>
<proteinExistence type="predicted"/>
<protein>
    <submittedName>
        <fullName evidence="1">Uncharacterized protein</fullName>
    </submittedName>
</protein>
<dbReference type="EMBL" id="SSOP01001115">
    <property type="protein sequence ID" value="KAB5587421.1"/>
    <property type="molecule type" value="Genomic_DNA"/>
</dbReference>
<keyword evidence="2" id="KW-1185">Reference proteome</keyword>
<dbReference type="AlphaFoldDB" id="A0A5N5Q7K8"/>
<name>A0A5N5Q7K8_9AGAM</name>
<accession>A0A5N5Q7K8</accession>
<gene>
    <name evidence="1" type="ORF">CTheo_9141</name>
</gene>